<evidence type="ECO:0000313" key="3">
    <source>
        <dbReference type="EMBL" id="VFK10641.1"/>
    </source>
</evidence>
<dbReference type="EMBL" id="CAADFL010000148">
    <property type="protein sequence ID" value="VFK10641.1"/>
    <property type="molecule type" value="Genomic_DNA"/>
</dbReference>
<proteinExistence type="predicted"/>
<evidence type="ECO:0000313" key="2">
    <source>
        <dbReference type="EMBL" id="VFJ55575.1"/>
    </source>
</evidence>
<protein>
    <submittedName>
        <fullName evidence="2">Uncharacterized protein</fullName>
    </submittedName>
</protein>
<organism evidence="2">
    <name type="scientific">Candidatus Kentrum sp. FM</name>
    <dbReference type="NCBI Taxonomy" id="2126340"/>
    <lineage>
        <taxon>Bacteria</taxon>
        <taxon>Pseudomonadati</taxon>
        <taxon>Pseudomonadota</taxon>
        <taxon>Gammaproteobacteria</taxon>
        <taxon>Candidatus Kentrum</taxon>
    </lineage>
</organism>
<dbReference type="AlphaFoldDB" id="A0A450SNV0"/>
<dbReference type="EMBL" id="CAADEZ010000143">
    <property type="protein sequence ID" value="VFJ55147.1"/>
    <property type="molecule type" value="Genomic_DNA"/>
</dbReference>
<sequence length="795" mass="88146">MPANPIARRTPENRDILAPIMHQLKGNPLRGGAHKLFVISVAVMSMLAAWGAAAYSPVDKETEVEAHTRVAMSNDDYEETRDGFGFRQSAPHFMIRLPKNRPSKRAWFKANLTDQTRVFPGLYRAELQVCGHFDDHPEGIKCHALCETGRGDWKTGGNVWAPHPRGEAICGRKNGNPTSPLSHSVLLSGTEWVIPPKSIRFHKDNSTVGKQPFVLHELIPYPVYQDMESLVAWRESGGIHEWYYSMKTPFNRNGTYVLVLRSPDRQETAIPEKTSHQFLIKLDASVFDRPEFNGLLTQRDKSSIIENNLQVIHDGKPIPIDAREHYLSQLDIQSIPFQDYFRVRLDWANTPRTQLLLFARPIQCIHDGSCKGYFPKKIVAGMRLLPLAIQPSTSTAKKILSNWLRNGAARLAYHHGDAEKPYPIHAPLKSHPISNIAGAIAIHRTPGVKYLHLSLPPESGLQITDSFPPSSGVSDGALHSIPITKNDFFIIIEVKEAQAIPGDIEVVPASPEQKFPAPTPVPLMDAIIEPGQISYGKIQAPETALHNGCGFTLRLTDRYQGEGAMAPVLIPLRYAYAPSETGATEKIVLRAEEPFEPPKQLSVAIEEGTLEARLIISGFLDRNGTPCPQTGFPVTMLKISGQSLRGVWTLTKIPDNQRPTIPNEKPPDTNEKARIIDKGFTVRIQPGKQLKGQFQPFAFAEANGCDFALSLPGNPNKLHLRYEAHPKARSPVLVGALEGLTGYAPLASDRFSRARLSISGDLDGSGLPCPRRELPLRAIEVHSPYLDARVLFDEE</sequence>
<gene>
    <name evidence="1" type="ORF">BECKFM1743A_GA0114220_101431</name>
    <name evidence="3" type="ORF">BECKFM1743B_GA0114221_101481</name>
    <name evidence="2" type="ORF">BECKFM1743C_GA0114222_101601</name>
</gene>
<accession>A0A450SNV0</accession>
<name>A0A450SNV0_9GAMM</name>
<evidence type="ECO:0000313" key="1">
    <source>
        <dbReference type="EMBL" id="VFJ55147.1"/>
    </source>
</evidence>
<reference evidence="2" key="1">
    <citation type="submission" date="2019-02" db="EMBL/GenBank/DDBJ databases">
        <authorList>
            <person name="Gruber-Vodicka R. H."/>
            <person name="Seah K. B. B."/>
        </authorList>
    </citation>
    <scope>NUCLEOTIDE SEQUENCE</scope>
    <source>
        <strain evidence="1">BECK_BZ163</strain>
        <strain evidence="3">BECK_BZ164</strain>
        <strain evidence="2">BECK_BZ165</strain>
    </source>
</reference>
<dbReference type="EMBL" id="CAADFA010000160">
    <property type="protein sequence ID" value="VFJ55575.1"/>
    <property type="molecule type" value="Genomic_DNA"/>
</dbReference>